<feature type="binding site" evidence="2">
    <location>
        <position position="9"/>
    </location>
    <ligand>
        <name>Zn(2+)</name>
        <dbReference type="ChEBI" id="CHEBI:29105"/>
    </ligand>
</feature>
<accession>A0A8K0FXH9</accession>
<keyword evidence="1" id="KW-0863">Zinc-finger</keyword>
<dbReference type="Gene3D" id="3.40.1800.20">
    <property type="match status" value="1"/>
</dbReference>
<keyword evidence="6" id="KW-1185">Reference proteome</keyword>
<dbReference type="EMBL" id="VTPC01091033">
    <property type="protein sequence ID" value="KAF2880047.1"/>
    <property type="molecule type" value="Genomic_DNA"/>
</dbReference>
<evidence type="ECO:0008006" key="7">
    <source>
        <dbReference type="Google" id="ProtNLM"/>
    </source>
</evidence>
<comment type="caution">
    <text evidence="5">The sequence shown here is derived from an EMBL/GenBank/DDBJ whole genome shotgun (WGS) entry which is preliminary data.</text>
</comment>
<dbReference type="GO" id="GO:0005634">
    <property type="term" value="C:nucleus"/>
    <property type="evidence" value="ECO:0007669"/>
    <property type="project" value="InterPro"/>
</dbReference>
<evidence type="ECO:0000259" key="3">
    <source>
        <dbReference type="PROSITE" id="PS50157"/>
    </source>
</evidence>
<dbReference type="PROSITE" id="PS00028">
    <property type="entry name" value="ZINC_FINGER_C2H2_1"/>
    <property type="match status" value="1"/>
</dbReference>
<dbReference type="GO" id="GO:0008270">
    <property type="term" value="F:zinc ion binding"/>
    <property type="evidence" value="ECO:0007669"/>
    <property type="project" value="UniProtKB-UniRule"/>
</dbReference>
<evidence type="ECO:0000313" key="6">
    <source>
        <dbReference type="Proteomes" id="UP000801492"/>
    </source>
</evidence>
<feature type="binding site" evidence="2">
    <location>
        <position position="54"/>
    </location>
    <ligand>
        <name>Zn(2+)</name>
        <dbReference type="ChEBI" id="CHEBI:29105"/>
    </ligand>
</feature>
<dbReference type="SUPFAM" id="SSF57716">
    <property type="entry name" value="Glucocorticoid receptor-like (DNA-binding domain)"/>
    <property type="match status" value="1"/>
</dbReference>
<sequence length="471" mass="54595">MLYYLEKFCRICIQTGGKLTDIESKDHDSVKFSEKLKACTQMVITRESLSTQICSSCVHKLRISYQFQDMCKKSTAILQQYLTELLSASDEISADKFLNSELTITTKTTLPKPRRKRVGKDERCSLLKKLLSRITREQIVHNIHIHGLAKLCDKIPSAMNTQPRIERPNIDVSIQKLEKPKEKNKSCGLRNLLDFTKDFDFGYDLSTGGNCTNNNFDLTPLEQLAKFTQSFFYDHFGDYRETILHVDDNMDFDSSDDERMFEENFAETKVIKEEIVIVEPDLNLKKEMFYDENEDADAISNYDFTSRFVQACYDNGQDFKSEILKDDQIIKQESDDNECDNAEYNHNISHVAQNNRLAEIIPIPPPSSTFVTSHKNSIVQRNTDYPLTMNLLSTQGSIHSPYLKQLEDTQMNYKRHRTLSPYSVKCRTRGNPFINPQLKKQFQTRNFKCSTCSRRFKSPGYLKAHCSKLKH</sequence>
<dbReference type="InterPro" id="IPR013087">
    <property type="entry name" value="Znf_C2H2_type"/>
</dbReference>
<evidence type="ECO:0000259" key="4">
    <source>
        <dbReference type="PROSITE" id="PS51915"/>
    </source>
</evidence>
<dbReference type="SMART" id="SM00868">
    <property type="entry name" value="zf-AD"/>
    <property type="match status" value="1"/>
</dbReference>
<evidence type="ECO:0000313" key="5">
    <source>
        <dbReference type="EMBL" id="KAF2880047.1"/>
    </source>
</evidence>
<gene>
    <name evidence="5" type="ORF">ILUMI_26116</name>
</gene>
<dbReference type="PROSITE" id="PS50157">
    <property type="entry name" value="ZINC_FINGER_C2H2_2"/>
    <property type="match status" value="1"/>
</dbReference>
<evidence type="ECO:0000256" key="2">
    <source>
        <dbReference type="PROSITE-ProRule" id="PRU01263"/>
    </source>
</evidence>
<keyword evidence="2" id="KW-0479">Metal-binding</keyword>
<feature type="binding site" evidence="2">
    <location>
        <position position="12"/>
    </location>
    <ligand>
        <name>Zn(2+)</name>
        <dbReference type="ChEBI" id="CHEBI:29105"/>
    </ligand>
</feature>
<protein>
    <recommendedName>
        <fullName evidence="7">ZAD domain-containing protein</fullName>
    </recommendedName>
</protein>
<feature type="binding site" evidence="2">
    <location>
        <position position="57"/>
    </location>
    <ligand>
        <name>Zn(2+)</name>
        <dbReference type="ChEBI" id="CHEBI:29105"/>
    </ligand>
</feature>
<feature type="domain" description="ZAD" evidence="4">
    <location>
        <begin position="7"/>
        <end position="81"/>
    </location>
</feature>
<organism evidence="5 6">
    <name type="scientific">Ignelater luminosus</name>
    <name type="common">Cucubano</name>
    <name type="synonym">Pyrophorus luminosus</name>
    <dbReference type="NCBI Taxonomy" id="2038154"/>
    <lineage>
        <taxon>Eukaryota</taxon>
        <taxon>Metazoa</taxon>
        <taxon>Ecdysozoa</taxon>
        <taxon>Arthropoda</taxon>
        <taxon>Hexapoda</taxon>
        <taxon>Insecta</taxon>
        <taxon>Pterygota</taxon>
        <taxon>Neoptera</taxon>
        <taxon>Endopterygota</taxon>
        <taxon>Coleoptera</taxon>
        <taxon>Polyphaga</taxon>
        <taxon>Elateriformia</taxon>
        <taxon>Elateroidea</taxon>
        <taxon>Elateridae</taxon>
        <taxon>Agrypninae</taxon>
        <taxon>Pyrophorini</taxon>
        <taxon>Ignelater</taxon>
    </lineage>
</organism>
<feature type="domain" description="C2H2-type" evidence="3">
    <location>
        <begin position="447"/>
        <end position="471"/>
    </location>
</feature>
<proteinExistence type="predicted"/>
<dbReference type="Pfam" id="PF07776">
    <property type="entry name" value="zf-AD"/>
    <property type="match status" value="1"/>
</dbReference>
<dbReference type="Proteomes" id="UP000801492">
    <property type="component" value="Unassembled WGS sequence"/>
</dbReference>
<name>A0A8K0FXH9_IGNLU</name>
<dbReference type="OrthoDB" id="8922241at2759"/>
<keyword evidence="2" id="KW-0862">Zinc</keyword>
<reference evidence="5" key="1">
    <citation type="submission" date="2019-08" db="EMBL/GenBank/DDBJ databases">
        <title>The genome of the North American firefly Photinus pyralis.</title>
        <authorList>
            <consortium name="Photinus pyralis genome working group"/>
            <person name="Fallon T.R."/>
            <person name="Sander Lower S.E."/>
            <person name="Weng J.-K."/>
        </authorList>
    </citation>
    <scope>NUCLEOTIDE SEQUENCE</scope>
    <source>
        <strain evidence="5">TRF0915ILg1</strain>
        <tissue evidence="5">Whole body</tissue>
    </source>
</reference>
<dbReference type="PROSITE" id="PS51915">
    <property type="entry name" value="ZAD"/>
    <property type="match status" value="1"/>
</dbReference>
<dbReference type="AlphaFoldDB" id="A0A8K0FXH9"/>
<dbReference type="InterPro" id="IPR012934">
    <property type="entry name" value="Znf_AD"/>
</dbReference>
<evidence type="ECO:0000256" key="1">
    <source>
        <dbReference type="PROSITE-ProRule" id="PRU00042"/>
    </source>
</evidence>